<organism evidence="1">
    <name type="scientific">Athelia psychrophila</name>
    <dbReference type="NCBI Taxonomy" id="1759441"/>
    <lineage>
        <taxon>Eukaryota</taxon>
        <taxon>Fungi</taxon>
        <taxon>Dikarya</taxon>
        <taxon>Basidiomycota</taxon>
        <taxon>Agaricomycotina</taxon>
        <taxon>Agaricomycetes</taxon>
        <taxon>Agaricomycetidae</taxon>
        <taxon>Atheliales</taxon>
        <taxon>Atheliaceae</taxon>
        <taxon>Athelia</taxon>
    </lineage>
</organism>
<dbReference type="EMBL" id="KV417515">
    <property type="protein sequence ID" value="KZP26259.1"/>
    <property type="molecule type" value="Genomic_DNA"/>
</dbReference>
<name>A0A166PN00_9AGAM</name>
<sequence length="426" mass="47621">MPCARISKSMISRPVAVEYADMVGSFAYTAPSRQSLPPKAARKLQLPSFLPARHARKSNLQGSGEIATRPVLAPICAKSKSGEREMVCHLTATKEVQWTATSGKGALANFNFKHDWCHLCHVQARKNKNNHQDHADHVYERSPTFTPDELAISDHVFRMANIRFIFAYPIGWIVDILKLSGQGAQDRITGGNVDMNKNNRKDDLDRMCEPYAWLWTDRIIQVVKYQGMARKIIEGKMRRRLKTKMEELVNMLGFSLQFSDTQTASQIGTGASKLYTRDRVARNIARPNGSHRNRVLPLTDIILSRQQGIRGRAPENNQGHFSNPVLCRESSGPSFKALGCIRPEPFSGVSRASASRPFSNCCKVITAFPGARANKSNNKTAWTALMTGIADIYFRRAYLWQLLLWTVDSAGNVADSMGSLDAAFYI</sequence>
<accession>A0A166PN00</accession>
<reference evidence="1" key="1">
    <citation type="journal article" date="2016" name="Mol. Biol. Evol.">
        <title>Comparative Genomics of Early-Diverging Mushroom-Forming Fungi Provides Insights into the Origins of Lignocellulose Decay Capabilities.</title>
        <authorList>
            <person name="Nagy L.G."/>
            <person name="Riley R."/>
            <person name="Tritt A."/>
            <person name="Adam C."/>
            <person name="Daum C."/>
            <person name="Floudas D."/>
            <person name="Sun H."/>
            <person name="Yadav J.S."/>
            <person name="Pangilinan J."/>
            <person name="Larsson K.H."/>
            <person name="Matsuura K."/>
            <person name="Barry K."/>
            <person name="Labutti K."/>
            <person name="Kuo R."/>
            <person name="Ohm R.A."/>
            <person name="Bhattacharya S.S."/>
            <person name="Shirouzu T."/>
            <person name="Yoshinaga Y."/>
            <person name="Martin F.M."/>
            <person name="Grigoriev I.V."/>
            <person name="Hibbett D.S."/>
        </authorList>
    </citation>
    <scope>NUCLEOTIDE SEQUENCE [LARGE SCALE GENOMIC DNA]</scope>
    <source>
        <strain evidence="1">CBS 109695</strain>
    </source>
</reference>
<proteinExistence type="predicted"/>
<protein>
    <submittedName>
        <fullName evidence="1">Uncharacterized protein</fullName>
    </submittedName>
</protein>
<gene>
    <name evidence="1" type="ORF">FIBSPDRAFT_1004783</name>
</gene>
<evidence type="ECO:0000313" key="1">
    <source>
        <dbReference type="EMBL" id="KZP26259.1"/>
    </source>
</evidence>
<dbReference type="AlphaFoldDB" id="A0A166PN00"/>